<organism evidence="2 3">
    <name type="scientific">Diacronema lutheri</name>
    <name type="common">Unicellular marine alga</name>
    <name type="synonym">Monochrysis lutheri</name>
    <dbReference type="NCBI Taxonomy" id="2081491"/>
    <lineage>
        <taxon>Eukaryota</taxon>
        <taxon>Haptista</taxon>
        <taxon>Haptophyta</taxon>
        <taxon>Pavlovophyceae</taxon>
        <taxon>Pavlovales</taxon>
        <taxon>Pavlovaceae</taxon>
        <taxon>Diacronema</taxon>
    </lineage>
</organism>
<accession>A0A8J5X3V3</accession>
<dbReference type="AlphaFoldDB" id="A0A8J5X3V3"/>
<feature type="transmembrane region" description="Helical" evidence="1">
    <location>
        <begin position="154"/>
        <end position="174"/>
    </location>
</feature>
<evidence type="ECO:0000313" key="2">
    <source>
        <dbReference type="EMBL" id="KAG8460271.1"/>
    </source>
</evidence>
<evidence type="ECO:0000256" key="1">
    <source>
        <dbReference type="SAM" id="Phobius"/>
    </source>
</evidence>
<keyword evidence="3" id="KW-1185">Reference proteome</keyword>
<dbReference type="Proteomes" id="UP000751190">
    <property type="component" value="Unassembled WGS sequence"/>
</dbReference>
<keyword evidence="1" id="KW-1133">Transmembrane helix</keyword>
<dbReference type="InterPro" id="IPR025067">
    <property type="entry name" value="DUF4079"/>
</dbReference>
<dbReference type="EMBL" id="JAGTXO010000033">
    <property type="protein sequence ID" value="KAG8460271.1"/>
    <property type="molecule type" value="Genomic_DNA"/>
</dbReference>
<gene>
    <name evidence="2" type="ORF">KFE25_011762</name>
</gene>
<keyword evidence="1" id="KW-0812">Transmembrane</keyword>
<protein>
    <submittedName>
        <fullName evidence="2">Uncharacterized protein</fullName>
    </submittedName>
</protein>
<comment type="caution">
    <text evidence="2">The sequence shown here is derived from an EMBL/GenBank/DDBJ whole genome shotgun (WGS) entry which is preliminary data.</text>
</comment>
<name>A0A8J5X3V3_DIALT</name>
<dbReference type="OrthoDB" id="2020012at2759"/>
<dbReference type="OMA" id="LLHWGHG"/>
<evidence type="ECO:0000313" key="3">
    <source>
        <dbReference type="Proteomes" id="UP000751190"/>
    </source>
</evidence>
<keyword evidence="1" id="KW-0472">Membrane</keyword>
<feature type="transmembrane region" description="Helical" evidence="1">
    <location>
        <begin position="74"/>
        <end position="96"/>
    </location>
</feature>
<dbReference type="PANTHER" id="PTHR36738:SF1">
    <property type="entry name" value="EXPRESSED PROTEIN"/>
    <property type="match status" value="1"/>
</dbReference>
<dbReference type="PANTHER" id="PTHR36738">
    <property type="entry name" value="EXPRESSED PROTEIN"/>
    <property type="match status" value="1"/>
</dbReference>
<feature type="transmembrane region" description="Helical" evidence="1">
    <location>
        <begin position="186"/>
        <end position="208"/>
    </location>
</feature>
<feature type="transmembrane region" description="Helical" evidence="1">
    <location>
        <begin position="122"/>
        <end position="142"/>
    </location>
</feature>
<dbReference type="Pfam" id="PF13301">
    <property type="entry name" value="DUF4079"/>
    <property type="match status" value="1"/>
</dbReference>
<reference evidence="2" key="1">
    <citation type="submission" date="2021-05" db="EMBL/GenBank/DDBJ databases">
        <title>The genome of the haptophyte Pavlova lutheri (Diacronema luteri, Pavlovales) - a model for lipid biosynthesis in eukaryotic algae.</title>
        <authorList>
            <person name="Hulatt C.J."/>
            <person name="Posewitz M.C."/>
        </authorList>
    </citation>
    <scope>NUCLEOTIDE SEQUENCE</scope>
    <source>
        <strain evidence="2">NIVA-4/92</strain>
    </source>
</reference>
<sequence length="210" mass="21488">MMLAIALAATHAFVAPSTLTRPALGRLARPMGAPAQMSIFEGVRAPVESYIGIWTPLFKAAQDAGLAPDFLIHWGHGAAMATVLFTMGLYGAFLGWQIRLGNGEQEFPGTLGETARAIHPKLMGGAAFFFLLGGQGGLVLLATQGKDLLNSPHAVTAAIGLSLLAVQAALPALFPAGGATARTAHAVLGTGTMALLMAHAVLGVQLGLSI</sequence>
<proteinExistence type="predicted"/>